<dbReference type="SUPFAM" id="SSF46785">
    <property type="entry name" value="Winged helix' DNA-binding domain"/>
    <property type="match status" value="1"/>
</dbReference>
<dbReference type="InterPro" id="IPR018117">
    <property type="entry name" value="C5_DNA_meth_AS"/>
</dbReference>
<accession>A0A414S4Y2</accession>
<evidence type="ECO:0000256" key="4">
    <source>
        <dbReference type="ARBA" id="ARBA00022747"/>
    </source>
</evidence>
<dbReference type="InterPro" id="IPR036390">
    <property type="entry name" value="WH_DNA-bd_sf"/>
</dbReference>
<dbReference type="InterPro" id="IPR031303">
    <property type="entry name" value="C5_meth_CS"/>
</dbReference>
<dbReference type="GO" id="GO:0009307">
    <property type="term" value="P:DNA restriction-modification system"/>
    <property type="evidence" value="ECO:0007669"/>
    <property type="project" value="UniProtKB-KW"/>
</dbReference>
<gene>
    <name evidence="8" type="primary">dcm</name>
    <name evidence="8" type="ORF">DW641_02825</name>
</gene>
<organism evidence="8 9">
    <name type="scientific">Dorea longicatena</name>
    <dbReference type="NCBI Taxonomy" id="88431"/>
    <lineage>
        <taxon>Bacteria</taxon>
        <taxon>Bacillati</taxon>
        <taxon>Bacillota</taxon>
        <taxon>Clostridia</taxon>
        <taxon>Lachnospirales</taxon>
        <taxon>Lachnospiraceae</taxon>
        <taxon>Dorea</taxon>
    </lineage>
</organism>
<evidence type="ECO:0000256" key="2">
    <source>
        <dbReference type="ARBA" id="ARBA00022679"/>
    </source>
</evidence>
<dbReference type="InterPro" id="IPR001525">
    <property type="entry name" value="C5_MeTfrase"/>
</dbReference>
<evidence type="ECO:0000313" key="9">
    <source>
        <dbReference type="Proteomes" id="UP000284112"/>
    </source>
</evidence>
<comment type="caution">
    <text evidence="8">The sequence shown here is derived from an EMBL/GenBank/DDBJ whole genome shotgun (WGS) entry which is preliminary data.</text>
</comment>
<dbReference type="PRINTS" id="PR00105">
    <property type="entry name" value="C5METTRFRASE"/>
</dbReference>
<evidence type="ECO:0000256" key="3">
    <source>
        <dbReference type="ARBA" id="ARBA00022691"/>
    </source>
</evidence>
<evidence type="ECO:0000256" key="5">
    <source>
        <dbReference type="PROSITE-ProRule" id="PRU01016"/>
    </source>
</evidence>
<dbReference type="EC" id="2.1.1.37" evidence="7"/>
<reference evidence="8 9" key="1">
    <citation type="submission" date="2018-08" db="EMBL/GenBank/DDBJ databases">
        <title>A genome reference for cultivated species of the human gut microbiota.</title>
        <authorList>
            <person name="Zou Y."/>
            <person name="Xue W."/>
            <person name="Luo G."/>
        </authorList>
    </citation>
    <scope>NUCLEOTIDE SEQUENCE [LARGE SCALE GENOMIC DNA]</scope>
    <source>
        <strain evidence="8 9">AM23-13</strain>
    </source>
</reference>
<dbReference type="PROSITE" id="PS51679">
    <property type="entry name" value="SAM_MT_C5"/>
    <property type="match status" value="1"/>
</dbReference>
<dbReference type="AlphaFoldDB" id="A0A414S4Y2"/>
<dbReference type="Pfam" id="PF00145">
    <property type="entry name" value="DNA_methylase"/>
    <property type="match status" value="1"/>
</dbReference>
<feature type="active site" evidence="5">
    <location>
        <position position="76"/>
    </location>
</feature>
<keyword evidence="1 5" id="KW-0489">Methyltransferase</keyword>
<dbReference type="NCBIfam" id="TIGR00675">
    <property type="entry name" value="dcm"/>
    <property type="match status" value="1"/>
</dbReference>
<dbReference type="InterPro" id="IPR036388">
    <property type="entry name" value="WH-like_DNA-bd_sf"/>
</dbReference>
<dbReference type="PROSITE" id="PS00094">
    <property type="entry name" value="C5_MTASE_1"/>
    <property type="match status" value="1"/>
</dbReference>
<dbReference type="GO" id="GO:0003886">
    <property type="term" value="F:DNA (cytosine-5-)-methyltransferase activity"/>
    <property type="evidence" value="ECO:0007669"/>
    <property type="project" value="UniProtKB-EC"/>
</dbReference>
<proteinExistence type="inferred from homology"/>
<sequence>MEYKTIDLCAGIGGIRRGFEMTKKFKNVLSAEIDDAACATYEHLFNENPKNDLTSEKFKKLVVQTDYDVLLAGFPCQAFSRIGKKLGFRDATRGTIFFDIADIISRTNPRAIFLENVDNLVSHDEGNTIATIIRTLEDELEYRVIGVTIDEDGNYVYNRSSLVRNSKDFGVPQNRPRAYIMAFSKRKYGNAIKLLNDELPLSNEKVIFKDVNSVLEQDVDDHYYMAQGYLDTLKKHKERNHDNGNGFGYCVVNKNNGTNPIAYTLLATGGSGKERNLIYQPKNGVAGKKLPRKKTVLNSEGIRVMTPVEWGRLQGFIGYGFLDDEGTEHFSFPEKTTDVQKYKQFGNSVSIPVIESMAEFMIKCFEKLENEQIDVIYALAENNEFFTKKDVMELLGLNQTQAGNILKKLVDKKTLARVSKGKTTRYVKYRENIQLSPYSYEEKVMQYAKEFQVITNKEVQNLLEIPAKNANVLLSNMTNKGLLFRMERGKYTPSS</sequence>
<name>A0A414S4Y2_9FIRM</name>
<dbReference type="Gene3D" id="3.90.120.30">
    <property type="match status" value="1"/>
</dbReference>
<comment type="similarity">
    <text evidence="5 6">Belongs to the class I-like SAM-binding methyltransferase superfamily. C5-methyltransferase family.</text>
</comment>
<evidence type="ECO:0000313" key="8">
    <source>
        <dbReference type="EMBL" id="RHG10645.1"/>
    </source>
</evidence>
<dbReference type="SUPFAM" id="SSF53335">
    <property type="entry name" value="S-adenosyl-L-methionine-dependent methyltransferases"/>
    <property type="match status" value="1"/>
</dbReference>
<dbReference type="GO" id="GO:0032259">
    <property type="term" value="P:methylation"/>
    <property type="evidence" value="ECO:0007669"/>
    <property type="project" value="UniProtKB-KW"/>
</dbReference>
<dbReference type="PANTHER" id="PTHR46098">
    <property type="entry name" value="TRNA (CYTOSINE(38)-C(5))-METHYLTRANSFERASE"/>
    <property type="match status" value="1"/>
</dbReference>
<keyword evidence="3 5" id="KW-0949">S-adenosyl-L-methionine</keyword>
<protein>
    <recommendedName>
        <fullName evidence="7">Cytosine-specific methyltransferase</fullName>
        <ecNumber evidence="7">2.1.1.37</ecNumber>
    </recommendedName>
</protein>
<keyword evidence="2 5" id="KW-0808">Transferase</keyword>
<dbReference type="InterPro" id="IPR050750">
    <property type="entry name" value="C5-MTase"/>
</dbReference>
<dbReference type="Gene3D" id="3.40.50.150">
    <property type="entry name" value="Vaccinia Virus protein VP39"/>
    <property type="match status" value="1"/>
</dbReference>
<dbReference type="EMBL" id="QRHW01000003">
    <property type="protein sequence ID" value="RHG10645.1"/>
    <property type="molecule type" value="Genomic_DNA"/>
</dbReference>
<evidence type="ECO:0000256" key="7">
    <source>
        <dbReference type="RuleBase" id="RU000417"/>
    </source>
</evidence>
<dbReference type="PANTHER" id="PTHR46098:SF1">
    <property type="entry name" value="TRNA (CYTOSINE(38)-C(5))-METHYLTRANSFERASE"/>
    <property type="match status" value="1"/>
</dbReference>
<dbReference type="PROSITE" id="PS00095">
    <property type="entry name" value="C5_MTASE_2"/>
    <property type="match status" value="1"/>
</dbReference>
<dbReference type="Gene3D" id="1.10.10.10">
    <property type="entry name" value="Winged helix-like DNA-binding domain superfamily/Winged helix DNA-binding domain"/>
    <property type="match status" value="1"/>
</dbReference>
<comment type="catalytic activity">
    <reaction evidence="7">
        <text>a 2'-deoxycytidine in DNA + S-adenosyl-L-methionine = a 5-methyl-2'-deoxycytidine in DNA + S-adenosyl-L-homocysteine + H(+)</text>
        <dbReference type="Rhea" id="RHEA:13681"/>
        <dbReference type="Rhea" id="RHEA-COMP:11369"/>
        <dbReference type="Rhea" id="RHEA-COMP:11370"/>
        <dbReference type="ChEBI" id="CHEBI:15378"/>
        <dbReference type="ChEBI" id="CHEBI:57856"/>
        <dbReference type="ChEBI" id="CHEBI:59789"/>
        <dbReference type="ChEBI" id="CHEBI:85452"/>
        <dbReference type="ChEBI" id="CHEBI:85454"/>
        <dbReference type="EC" id="2.1.1.37"/>
    </reaction>
</comment>
<evidence type="ECO:0000256" key="1">
    <source>
        <dbReference type="ARBA" id="ARBA00022603"/>
    </source>
</evidence>
<dbReference type="InterPro" id="IPR029063">
    <property type="entry name" value="SAM-dependent_MTases_sf"/>
</dbReference>
<evidence type="ECO:0000256" key="6">
    <source>
        <dbReference type="RuleBase" id="RU000416"/>
    </source>
</evidence>
<keyword evidence="4" id="KW-0680">Restriction system</keyword>
<dbReference type="Proteomes" id="UP000284112">
    <property type="component" value="Unassembled WGS sequence"/>
</dbReference>